<keyword evidence="7" id="KW-0378">Hydrolase</keyword>
<dbReference type="InterPro" id="IPR005135">
    <property type="entry name" value="Endo/exonuclease/phosphatase"/>
</dbReference>
<evidence type="ECO:0000313" key="12">
    <source>
        <dbReference type="Proteomes" id="UP001652741"/>
    </source>
</evidence>
<dbReference type="Gene3D" id="3.60.10.10">
    <property type="entry name" value="Endonuclease/exonuclease/phosphatase"/>
    <property type="match status" value="1"/>
</dbReference>
<evidence type="ECO:0000256" key="8">
    <source>
        <dbReference type="ARBA" id="ARBA00022842"/>
    </source>
</evidence>
<evidence type="ECO:0000256" key="9">
    <source>
        <dbReference type="ARBA" id="ARBA00023204"/>
    </source>
</evidence>
<dbReference type="PANTHER" id="PTHR22748:SF26">
    <property type="entry name" value="ENDONUCLEASE_EXONUCLEASE_PHOSPHATASE DOMAIN-CONTAINING PROTEIN"/>
    <property type="match status" value="1"/>
</dbReference>
<evidence type="ECO:0000256" key="3">
    <source>
        <dbReference type="ARBA" id="ARBA00007092"/>
    </source>
</evidence>
<dbReference type="PANTHER" id="PTHR22748">
    <property type="entry name" value="AP ENDONUCLEASE"/>
    <property type="match status" value="1"/>
</dbReference>
<name>A0ABM3EUY5_SALSA</name>
<dbReference type="SUPFAM" id="SSF56219">
    <property type="entry name" value="DNase I-like"/>
    <property type="match status" value="1"/>
</dbReference>
<dbReference type="InterPro" id="IPR036691">
    <property type="entry name" value="Endo/exonu/phosph_ase_sf"/>
</dbReference>
<evidence type="ECO:0000256" key="4">
    <source>
        <dbReference type="ARBA" id="ARBA00012115"/>
    </source>
</evidence>
<sequence>MAKSTGNSLSIITWNTCGVKPTKRSPNKLIDIMNYGKKQNTDIIFLQETHIGPKCYRKLKQHGWEEMERHWTSYFTVYSPNSKGVAILVNRELKSHYKYICHDEDYAGGYIVLFCQMYGQLFTLVNVYNHKEDKQVLGRLSQYLQEMKIGTLVIGGDFNTVLDLDFDKRTASEHRRHTSLRPLLQSFISSLNLQDTWARLHPTEEAFTRSRSTSHSRLDMFFMPQNKAHHALTCKIHQPNVISDHNPVSLRVQVECTISQVIPRKLSQIGDSETTRRQGKISGAEVLVAIKSLTDSGSDDCTRSTLYDSRSDDSRQSPPCELDDSRLDLTPCDSRLDNLMEIERLKHYYNEVLAEGMKNKKIPKGFNREYKIFATILANRLQMYLEPLLHEKIKIPLSPHCTVTLVLNGKSQINWKFLSIAIKSIKPIPLQNIPKEDTILRKVLSQDLAILRKLLISVEHSCVHKKHLHHDCPLTPALLSLSLKYMEDKISSVIPNVTTRISYQRRSLKIYIDNLGVPSLQDYLAHIREQSGIEMNLLWTEPHSASGTPFRQRNP</sequence>
<dbReference type="Proteomes" id="UP001652741">
    <property type="component" value="Chromosome ssa05"/>
</dbReference>
<feature type="region of interest" description="Disordered" evidence="10">
    <location>
        <begin position="296"/>
        <end position="324"/>
    </location>
</feature>
<evidence type="ECO:0000256" key="2">
    <source>
        <dbReference type="ARBA" id="ARBA00001946"/>
    </source>
</evidence>
<evidence type="ECO:0000256" key="10">
    <source>
        <dbReference type="SAM" id="MobiDB-lite"/>
    </source>
</evidence>
<dbReference type="Pfam" id="PF03372">
    <property type="entry name" value="Exo_endo_phos"/>
    <property type="match status" value="1"/>
</dbReference>
<organism evidence="12 13">
    <name type="scientific">Salmo salar</name>
    <name type="common">Atlantic salmon</name>
    <dbReference type="NCBI Taxonomy" id="8030"/>
    <lineage>
        <taxon>Eukaryota</taxon>
        <taxon>Metazoa</taxon>
        <taxon>Chordata</taxon>
        <taxon>Craniata</taxon>
        <taxon>Vertebrata</taxon>
        <taxon>Euteleostomi</taxon>
        <taxon>Actinopterygii</taxon>
        <taxon>Neopterygii</taxon>
        <taxon>Teleostei</taxon>
        <taxon>Protacanthopterygii</taxon>
        <taxon>Salmoniformes</taxon>
        <taxon>Salmonidae</taxon>
        <taxon>Salmoninae</taxon>
        <taxon>Salmo</taxon>
    </lineage>
</organism>
<keyword evidence="8" id="KW-0460">Magnesium</keyword>
<protein>
    <recommendedName>
        <fullName evidence="4">exodeoxyribonuclease III</fullName>
        <ecNumber evidence="4">3.1.11.2</ecNumber>
    </recommendedName>
</protein>
<evidence type="ECO:0000256" key="7">
    <source>
        <dbReference type="ARBA" id="ARBA00022801"/>
    </source>
</evidence>
<evidence type="ECO:0000256" key="5">
    <source>
        <dbReference type="ARBA" id="ARBA00022723"/>
    </source>
</evidence>
<proteinExistence type="inferred from homology"/>
<dbReference type="EC" id="3.1.11.2" evidence="4"/>
<reference evidence="13" key="1">
    <citation type="submission" date="2025-08" db="UniProtKB">
        <authorList>
            <consortium name="RefSeq"/>
        </authorList>
    </citation>
    <scope>IDENTIFICATION</scope>
</reference>
<gene>
    <name evidence="13" type="primary">LOC106575617</name>
</gene>
<evidence type="ECO:0000256" key="6">
    <source>
        <dbReference type="ARBA" id="ARBA00022763"/>
    </source>
</evidence>
<keyword evidence="12" id="KW-1185">Reference proteome</keyword>
<keyword evidence="5" id="KW-0479">Metal-binding</keyword>
<evidence type="ECO:0000256" key="1">
    <source>
        <dbReference type="ARBA" id="ARBA00000493"/>
    </source>
</evidence>
<accession>A0ABM3EUY5</accession>
<comment type="cofactor">
    <cofactor evidence="2">
        <name>Mg(2+)</name>
        <dbReference type="ChEBI" id="CHEBI:18420"/>
    </cofactor>
</comment>
<dbReference type="GeneID" id="106575617"/>
<dbReference type="CDD" id="cd09076">
    <property type="entry name" value="L1-EN"/>
    <property type="match status" value="1"/>
</dbReference>
<keyword evidence="6" id="KW-0227">DNA damage</keyword>
<feature type="domain" description="Endonuclease/exonuclease/phosphatase" evidence="11">
    <location>
        <begin position="12"/>
        <end position="245"/>
    </location>
</feature>
<dbReference type="InterPro" id="IPR004808">
    <property type="entry name" value="AP_endonuc_1"/>
</dbReference>
<dbReference type="RefSeq" id="XP_045574876.1">
    <property type="nucleotide sequence ID" value="XM_045718920.1"/>
</dbReference>
<evidence type="ECO:0000313" key="13">
    <source>
        <dbReference type="RefSeq" id="XP_045574876.1"/>
    </source>
</evidence>
<comment type="similarity">
    <text evidence="3">Belongs to the DNA repair enzymes AP/ExoA family.</text>
</comment>
<evidence type="ECO:0000259" key="11">
    <source>
        <dbReference type="Pfam" id="PF03372"/>
    </source>
</evidence>
<comment type="catalytic activity">
    <reaction evidence="1">
        <text>Exonucleolytic cleavage in the 3'- to 5'-direction to yield nucleoside 5'-phosphates.</text>
        <dbReference type="EC" id="3.1.11.2"/>
    </reaction>
</comment>
<keyword evidence="9" id="KW-0234">DNA repair</keyword>